<dbReference type="Pfam" id="PF19054">
    <property type="entry name" value="DUF5753"/>
    <property type="match status" value="1"/>
</dbReference>
<dbReference type="EMBL" id="JBHSBH010000013">
    <property type="protein sequence ID" value="MFC3998401.1"/>
    <property type="molecule type" value="Genomic_DNA"/>
</dbReference>
<name>A0ABV8FUT8_9ACTN</name>
<evidence type="ECO:0000313" key="2">
    <source>
        <dbReference type="EMBL" id="MFC3998401.1"/>
    </source>
</evidence>
<protein>
    <submittedName>
        <fullName evidence="2">Scr1 family TA system antitoxin-like transcriptional regulator</fullName>
    </submittedName>
</protein>
<sequence length="274" mass="30369">MPEKELPDWTKFGREVRRLRSQAGLSLSDVSSRMNISIGMLSKIERATRAPKRDTVGELDRVLCTNGSLMRRWSDVNRKVADPDWYRRVEDAEAAAVEIRLHNPTLIPGPLQAPEYTREVLNYGRPLDSDADINALLELKAKRAERALSGGDPRLTALVPEMVIRDCVGSPKTASAQLRHLVDLQESGKVTMYVIPRGVPTHISLSTGSFSLISFVDRMPTVFVESASGGELIDHPPREIQRFVSVFGLLQGWALSPADTLGLIREACHGFSVE</sequence>
<reference evidence="3" key="1">
    <citation type="journal article" date="2019" name="Int. J. Syst. Evol. Microbiol.">
        <title>The Global Catalogue of Microorganisms (GCM) 10K type strain sequencing project: providing services to taxonomists for standard genome sequencing and annotation.</title>
        <authorList>
            <consortium name="The Broad Institute Genomics Platform"/>
            <consortium name="The Broad Institute Genome Sequencing Center for Infectious Disease"/>
            <person name="Wu L."/>
            <person name="Ma J."/>
        </authorList>
    </citation>
    <scope>NUCLEOTIDE SEQUENCE [LARGE SCALE GENOMIC DNA]</scope>
    <source>
        <strain evidence="3">TBRC 1826</strain>
    </source>
</reference>
<dbReference type="CDD" id="cd00093">
    <property type="entry name" value="HTH_XRE"/>
    <property type="match status" value="1"/>
</dbReference>
<dbReference type="Gene3D" id="1.10.260.40">
    <property type="entry name" value="lambda repressor-like DNA-binding domains"/>
    <property type="match status" value="1"/>
</dbReference>
<dbReference type="RefSeq" id="WP_378536206.1">
    <property type="nucleotide sequence ID" value="NZ_JBHSBH010000013.1"/>
</dbReference>
<dbReference type="InterPro" id="IPR001387">
    <property type="entry name" value="Cro/C1-type_HTH"/>
</dbReference>
<dbReference type="InterPro" id="IPR010982">
    <property type="entry name" value="Lambda_DNA-bd_dom_sf"/>
</dbReference>
<feature type="domain" description="HTH cro/C1-type" evidence="1">
    <location>
        <begin position="16"/>
        <end position="69"/>
    </location>
</feature>
<keyword evidence="3" id="KW-1185">Reference proteome</keyword>
<accession>A0ABV8FUT8</accession>
<dbReference type="Proteomes" id="UP001595847">
    <property type="component" value="Unassembled WGS sequence"/>
</dbReference>
<dbReference type="InterPro" id="IPR043917">
    <property type="entry name" value="DUF5753"/>
</dbReference>
<dbReference type="SUPFAM" id="SSF47413">
    <property type="entry name" value="lambda repressor-like DNA-binding domains"/>
    <property type="match status" value="1"/>
</dbReference>
<comment type="caution">
    <text evidence="2">The sequence shown here is derived from an EMBL/GenBank/DDBJ whole genome shotgun (WGS) entry which is preliminary data.</text>
</comment>
<organism evidence="2 3">
    <name type="scientific">Nocardiopsis sediminis</name>
    <dbReference type="NCBI Taxonomy" id="1778267"/>
    <lineage>
        <taxon>Bacteria</taxon>
        <taxon>Bacillati</taxon>
        <taxon>Actinomycetota</taxon>
        <taxon>Actinomycetes</taxon>
        <taxon>Streptosporangiales</taxon>
        <taxon>Nocardiopsidaceae</taxon>
        <taxon>Nocardiopsis</taxon>
    </lineage>
</organism>
<evidence type="ECO:0000313" key="3">
    <source>
        <dbReference type="Proteomes" id="UP001595847"/>
    </source>
</evidence>
<evidence type="ECO:0000259" key="1">
    <source>
        <dbReference type="PROSITE" id="PS50943"/>
    </source>
</evidence>
<gene>
    <name evidence="2" type="ORF">ACFOVU_20920</name>
</gene>
<dbReference type="PROSITE" id="PS50943">
    <property type="entry name" value="HTH_CROC1"/>
    <property type="match status" value="1"/>
</dbReference>
<proteinExistence type="predicted"/>
<dbReference type="SMART" id="SM00530">
    <property type="entry name" value="HTH_XRE"/>
    <property type="match status" value="1"/>
</dbReference>
<dbReference type="Pfam" id="PF13560">
    <property type="entry name" value="HTH_31"/>
    <property type="match status" value="1"/>
</dbReference>